<evidence type="ECO:0000256" key="4">
    <source>
        <dbReference type="ARBA" id="ARBA00022692"/>
    </source>
</evidence>
<keyword evidence="2 9" id="KW-0813">Transport</keyword>
<dbReference type="GO" id="GO:0006605">
    <property type="term" value="P:protein targeting"/>
    <property type="evidence" value="ECO:0007669"/>
    <property type="project" value="UniProtKB-UniRule"/>
</dbReference>
<dbReference type="Pfam" id="PF22599">
    <property type="entry name" value="SecDF_P1_head"/>
    <property type="match status" value="1"/>
</dbReference>
<dbReference type="SUPFAM" id="SSF82866">
    <property type="entry name" value="Multidrug efflux transporter AcrB transmembrane domain"/>
    <property type="match status" value="1"/>
</dbReference>
<feature type="transmembrane region" description="Helical" evidence="9">
    <location>
        <begin position="425"/>
        <end position="445"/>
    </location>
</feature>
<dbReference type="AlphaFoldDB" id="A0A1G2FQ02"/>
<keyword evidence="8 9" id="KW-0472">Membrane</keyword>
<dbReference type="PANTHER" id="PTHR30081:SF1">
    <property type="entry name" value="PROTEIN TRANSLOCASE SUBUNIT SECD"/>
    <property type="match status" value="1"/>
</dbReference>
<feature type="domain" description="SecDF P1 head subdomain" evidence="12">
    <location>
        <begin position="179"/>
        <end position="276"/>
    </location>
</feature>
<keyword evidence="4 9" id="KW-0812">Transmembrane</keyword>
<evidence type="ECO:0000256" key="6">
    <source>
        <dbReference type="ARBA" id="ARBA00022989"/>
    </source>
</evidence>
<evidence type="ECO:0000259" key="12">
    <source>
        <dbReference type="Pfam" id="PF22599"/>
    </source>
</evidence>
<keyword evidence="7 9" id="KW-0811">Translocation</keyword>
<feature type="transmembrane region" description="Helical" evidence="9">
    <location>
        <begin position="348"/>
        <end position="369"/>
    </location>
</feature>
<dbReference type="GO" id="GO:0065002">
    <property type="term" value="P:intracellular protein transmembrane transport"/>
    <property type="evidence" value="ECO:0007669"/>
    <property type="project" value="UniProtKB-UniRule"/>
</dbReference>
<dbReference type="Gene3D" id="3.30.70.3400">
    <property type="match status" value="1"/>
</dbReference>
<dbReference type="InterPro" id="IPR055344">
    <property type="entry name" value="SecD_SecF_C_bact"/>
</dbReference>
<protein>
    <recommendedName>
        <fullName evidence="9">Protein translocase subunit SecD</fullName>
    </recommendedName>
</protein>
<dbReference type="PANTHER" id="PTHR30081">
    <property type="entry name" value="PROTEIN-EXPORT MEMBRANE PROTEIN SEC"/>
    <property type="match status" value="1"/>
</dbReference>
<dbReference type="InterPro" id="IPR048634">
    <property type="entry name" value="SecD_SecF_C"/>
</dbReference>
<keyword evidence="5 9" id="KW-0653">Protein transport</keyword>
<evidence type="ECO:0000256" key="5">
    <source>
        <dbReference type="ARBA" id="ARBA00022927"/>
    </source>
</evidence>
<evidence type="ECO:0000256" key="7">
    <source>
        <dbReference type="ARBA" id="ARBA00023010"/>
    </source>
</evidence>
<sequence length="465" mass="51464">MSQTAWTVVAIFLLAIFAGFMIYPRAWNRPVDWINAQKNKSVVMKKLPNIPQFFNLPFRLGLDLQGGTHLVYEADLSTIDKSQYGESMQGVRDVIERRVNLFGVAEPLVQVDTVGSHYRLIVELAGIKDIHQAISMIGETPFLDFREERPSAETQAILDKYKTLASEQQKSYTEDPYFKPTELTGKYLSKSTLEFDPNTNAPQVGLEFNNEGAKLFEDLTSRNVGKRIAIYLDGSPISAPTVNSAISGGKAQITGNFTYNEAKQLVQRLNAGALPVPIKLINQQSVGASLGQQSLKQSLFAGMIGILAVVLFMILWYRLPGLMAVVALAIYSAVVLTIFKFIPVTLTLAGIAGFILSVGMAVDANILIFERLKEELRWGKSLGGAIDEGFKRAWTSIRDSNASSLITCLVLFWLGTSIIKGFALTLAIGIAVSMFSAVFVTRNFLKLFVSERMGKHLWWFGVKNR</sequence>
<dbReference type="Gene3D" id="3.30.1360.200">
    <property type="match status" value="1"/>
</dbReference>
<feature type="transmembrane region" description="Helical" evidence="9">
    <location>
        <begin position="299"/>
        <end position="317"/>
    </location>
</feature>
<name>A0A1G2FQ02_9BACT</name>
<comment type="caution">
    <text evidence="13">The sequence shown here is derived from an EMBL/GenBank/DDBJ whole genome shotgun (WGS) entry which is preliminary data.</text>
</comment>
<dbReference type="Pfam" id="PF02355">
    <property type="entry name" value="SecD_SecF_C"/>
    <property type="match status" value="1"/>
</dbReference>
<accession>A0A1G2FQ02</accession>
<comment type="caution">
    <text evidence="9">Lacks conserved residue(s) required for the propagation of feature annotation.</text>
</comment>
<feature type="transmembrane region" description="Helical" evidence="9">
    <location>
        <begin position="324"/>
        <end position="342"/>
    </location>
</feature>
<evidence type="ECO:0000259" key="10">
    <source>
        <dbReference type="Pfam" id="PF02355"/>
    </source>
</evidence>
<dbReference type="InterPro" id="IPR022813">
    <property type="entry name" value="SecD/SecF_arch_bac"/>
</dbReference>
<feature type="domain" description="Protein translocase subunit SecDF P1" evidence="11">
    <location>
        <begin position="88"/>
        <end position="148"/>
    </location>
</feature>
<feature type="transmembrane region" description="Helical" evidence="9">
    <location>
        <begin position="401"/>
        <end position="419"/>
    </location>
</feature>
<dbReference type="GO" id="GO:0043952">
    <property type="term" value="P:protein transport by the Sec complex"/>
    <property type="evidence" value="ECO:0007669"/>
    <property type="project" value="UniProtKB-UniRule"/>
</dbReference>
<dbReference type="GO" id="GO:0015450">
    <property type="term" value="F:protein-transporting ATPase activity"/>
    <property type="evidence" value="ECO:0007669"/>
    <property type="project" value="InterPro"/>
</dbReference>
<dbReference type="NCBIfam" id="TIGR01129">
    <property type="entry name" value="secD"/>
    <property type="match status" value="1"/>
</dbReference>
<dbReference type="Proteomes" id="UP000177126">
    <property type="component" value="Unassembled WGS sequence"/>
</dbReference>
<comment type="subcellular location">
    <subcellularLocation>
        <location evidence="1 9">Cell membrane</location>
        <topology evidence="1 9">Multi-pass membrane protein</topology>
    </subcellularLocation>
</comment>
<dbReference type="FunFam" id="1.20.1640.10:FF:000004">
    <property type="entry name" value="Protein translocase subunit SecD"/>
    <property type="match status" value="1"/>
</dbReference>
<proteinExistence type="inferred from homology"/>
<keyword evidence="3 9" id="KW-1003">Cell membrane</keyword>
<dbReference type="InterPro" id="IPR048631">
    <property type="entry name" value="SecD_1st"/>
</dbReference>
<evidence type="ECO:0000256" key="1">
    <source>
        <dbReference type="ARBA" id="ARBA00004651"/>
    </source>
</evidence>
<dbReference type="NCBIfam" id="TIGR00916">
    <property type="entry name" value="2A0604s01"/>
    <property type="match status" value="1"/>
</dbReference>
<evidence type="ECO:0000256" key="9">
    <source>
        <dbReference type="HAMAP-Rule" id="MF_01463"/>
    </source>
</evidence>
<evidence type="ECO:0000256" key="8">
    <source>
        <dbReference type="ARBA" id="ARBA00023136"/>
    </source>
</evidence>
<dbReference type="InterPro" id="IPR054384">
    <property type="entry name" value="SecDF_P1_head"/>
</dbReference>
<comment type="similarity">
    <text evidence="9">Belongs to the SecD/SecF family. SecD subfamily.</text>
</comment>
<keyword evidence="6 9" id="KW-1133">Transmembrane helix</keyword>
<comment type="function">
    <text evidence="9">Part of the Sec protein translocase complex. Interacts with the SecYEG preprotein conducting channel. SecDF uses the proton motive force (PMF) to complete protein translocation after the ATP-dependent function of SecA.</text>
</comment>
<dbReference type="EMBL" id="MHNF01000039">
    <property type="protein sequence ID" value="OGZ40154.1"/>
    <property type="molecule type" value="Genomic_DNA"/>
</dbReference>
<dbReference type="InterPro" id="IPR022646">
    <property type="entry name" value="SecD/SecF_CS"/>
</dbReference>
<evidence type="ECO:0000313" key="14">
    <source>
        <dbReference type="Proteomes" id="UP000177126"/>
    </source>
</evidence>
<organism evidence="13 14">
    <name type="scientific">Candidatus Portnoybacteria bacterium RIFCSPLOWO2_02_FULL_39_11</name>
    <dbReference type="NCBI Taxonomy" id="1802001"/>
    <lineage>
        <taxon>Bacteria</taxon>
        <taxon>Candidatus Portnoyibacteriota</taxon>
    </lineage>
</organism>
<evidence type="ECO:0000256" key="3">
    <source>
        <dbReference type="ARBA" id="ARBA00022475"/>
    </source>
</evidence>
<feature type="domain" description="Protein export membrane protein SecD/SecF C-terminal" evidence="10">
    <location>
        <begin position="278"/>
        <end position="448"/>
    </location>
</feature>
<dbReference type="HAMAP" id="MF_01463_B">
    <property type="entry name" value="SecD_B"/>
    <property type="match status" value="1"/>
</dbReference>
<reference evidence="13 14" key="1">
    <citation type="journal article" date="2016" name="Nat. Commun.">
        <title>Thousands of microbial genomes shed light on interconnected biogeochemical processes in an aquifer system.</title>
        <authorList>
            <person name="Anantharaman K."/>
            <person name="Brown C.T."/>
            <person name="Hug L.A."/>
            <person name="Sharon I."/>
            <person name="Castelle C.J."/>
            <person name="Probst A.J."/>
            <person name="Thomas B.C."/>
            <person name="Singh A."/>
            <person name="Wilkins M.J."/>
            <person name="Karaoz U."/>
            <person name="Brodie E.L."/>
            <person name="Williams K.H."/>
            <person name="Hubbard S.S."/>
            <person name="Banfield J.F."/>
        </authorList>
    </citation>
    <scope>NUCLEOTIDE SEQUENCE [LARGE SCALE GENOMIC DNA]</scope>
</reference>
<gene>
    <name evidence="9" type="primary">secD</name>
    <name evidence="13" type="ORF">A3B04_03915</name>
</gene>
<dbReference type="GO" id="GO:0005886">
    <property type="term" value="C:plasma membrane"/>
    <property type="evidence" value="ECO:0007669"/>
    <property type="project" value="UniProtKB-SubCell"/>
</dbReference>
<comment type="subunit">
    <text evidence="9">Forms a complex with SecF. Part of the essential Sec protein translocation apparatus which comprises SecA, SecYEG and auxiliary proteins SecDF. Other proteins may also be involved.</text>
</comment>
<evidence type="ECO:0000259" key="11">
    <source>
        <dbReference type="Pfam" id="PF21760"/>
    </source>
</evidence>
<dbReference type="Pfam" id="PF07549">
    <property type="entry name" value="Sec_GG"/>
    <property type="match status" value="1"/>
</dbReference>
<dbReference type="Pfam" id="PF21760">
    <property type="entry name" value="SecD_1st"/>
    <property type="match status" value="1"/>
</dbReference>
<evidence type="ECO:0000256" key="2">
    <source>
        <dbReference type="ARBA" id="ARBA00022448"/>
    </source>
</evidence>
<dbReference type="InterPro" id="IPR005791">
    <property type="entry name" value="SecD"/>
</dbReference>
<evidence type="ECO:0000313" key="13">
    <source>
        <dbReference type="EMBL" id="OGZ40154.1"/>
    </source>
</evidence>